<name>A0A839ES59_9GAMM</name>
<feature type="transmembrane region" description="Helical" evidence="8">
    <location>
        <begin position="77"/>
        <end position="104"/>
    </location>
</feature>
<reference evidence="9 10" key="1">
    <citation type="submission" date="2020-07" db="EMBL/GenBank/DDBJ databases">
        <title>Genomic Encyclopedia of Type Strains, Phase IV (KMG-V): Genome sequencing to study the core and pangenomes of soil and plant-associated prokaryotes.</title>
        <authorList>
            <person name="Whitman W."/>
        </authorList>
    </citation>
    <scope>NUCLEOTIDE SEQUENCE [LARGE SCALE GENOMIC DNA]</scope>
    <source>
        <strain evidence="9 10">RH2WT43</strain>
    </source>
</reference>
<keyword evidence="6 8" id="KW-1133">Transmembrane helix</keyword>
<comment type="subcellular location">
    <subcellularLocation>
        <location evidence="1">Cell membrane</location>
        <topology evidence="1">Multi-pass membrane protein</topology>
    </subcellularLocation>
</comment>
<keyword evidence="4" id="KW-0808">Transferase</keyword>
<keyword evidence="10" id="KW-1185">Reference proteome</keyword>
<gene>
    <name evidence="9" type="ORF">FHW12_001471</name>
</gene>
<evidence type="ECO:0000256" key="2">
    <source>
        <dbReference type="ARBA" id="ARBA00022475"/>
    </source>
</evidence>
<comment type="caution">
    <text evidence="9">The sequence shown here is derived from an EMBL/GenBank/DDBJ whole genome shotgun (WGS) entry which is preliminary data.</text>
</comment>
<evidence type="ECO:0000256" key="5">
    <source>
        <dbReference type="ARBA" id="ARBA00022692"/>
    </source>
</evidence>
<evidence type="ECO:0000256" key="1">
    <source>
        <dbReference type="ARBA" id="ARBA00004651"/>
    </source>
</evidence>
<dbReference type="Proteomes" id="UP000550401">
    <property type="component" value="Unassembled WGS sequence"/>
</dbReference>
<feature type="transmembrane region" description="Helical" evidence="8">
    <location>
        <begin position="196"/>
        <end position="217"/>
    </location>
</feature>
<feature type="transmembrane region" description="Helical" evidence="8">
    <location>
        <begin position="419"/>
        <end position="443"/>
    </location>
</feature>
<dbReference type="EMBL" id="JACGXL010000002">
    <property type="protein sequence ID" value="MBA8887257.1"/>
    <property type="molecule type" value="Genomic_DNA"/>
</dbReference>
<evidence type="ECO:0000256" key="7">
    <source>
        <dbReference type="ARBA" id="ARBA00023136"/>
    </source>
</evidence>
<feature type="transmembrane region" description="Helical" evidence="8">
    <location>
        <begin position="116"/>
        <end position="139"/>
    </location>
</feature>
<dbReference type="InterPro" id="IPR050297">
    <property type="entry name" value="LipidA_mod_glycosyltrf_83"/>
</dbReference>
<feature type="transmembrane region" description="Helical" evidence="8">
    <location>
        <begin position="12"/>
        <end position="33"/>
    </location>
</feature>
<dbReference type="RefSeq" id="WP_182530341.1">
    <property type="nucleotide sequence ID" value="NZ_JACGXL010000002.1"/>
</dbReference>
<keyword evidence="2" id="KW-1003">Cell membrane</keyword>
<evidence type="ECO:0000256" key="6">
    <source>
        <dbReference type="ARBA" id="ARBA00022989"/>
    </source>
</evidence>
<feature type="transmembrane region" description="Helical" evidence="8">
    <location>
        <begin position="388"/>
        <end position="407"/>
    </location>
</feature>
<keyword evidence="5 8" id="KW-0812">Transmembrane</keyword>
<proteinExistence type="predicted"/>
<feature type="transmembrane region" description="Helical" evidence="8">
    <location>
        <begin position="159"/>
        <end position="189"/>
    </location>
</feature>
<dbReference type="GO" id="GO:0016763">
    <property type="term" value="F:pentosyltransferase activity"/>
    <property type="evidence" value="ECO:0007669"/>
    <property type="project" value="TreeGrafter"/>
</dbReference>
<dbReference type="GO" id="GO:0005886">
    <property type="term" value="C:plasma membrane"/>
    <property type="evidence" value="ECO:0007669"/>
    <property type="project" value="UniProtKB-SubCell"/>
</dbReference>
<evidence type="ECO:0000256" key="8">
    <source>
        <dbReference type="SAM" id="Phobius"/>
    </source>
</evidence>
<evidence type="ECO:0000256" key="4">
    <source>
        <dbReference type="ARBA" id="ARBA00022679"/>
    </source>
</evidence>
<evidence type="ECO:0008006" key="11">
    <source>
        <dbReference type="Google" id="ProtNLM"/>
    </source>
</evidence>
<dbReference type="PANTHER" id="PTHR33908:SF11">
    <property type="entry name" value="MEMBRANE PROTEIN"/>
    <property type="match status" value="1"/>
</dbReference>
<dbReference type="PANTHER" id="PTHR33908">
    <property type="entry name" value="MANNOSYLTRANSFERASE YKCB-RELATED"/>
    <property type="match status" value="1"/>
</dbReference>
<evidence type="ECO:0000313" key="9">
    <source>
        <dbReference type="EMBL" id="MBA8887257.1"/>
    </source>
</evidence>
<evidence type="ECO:0000313" key="10">
    <source>
        <dbReference type="Proteomes" id="UP000550401"/>
    </source>
</evidence>
<feature type="transmembrane region" description="Helical" evidence="8">
    <location>
        <begin position="364"/>
        <end position="382"/>
    </location>
</feature>
<evidence type="ECO:0000256" key="3">
    <source>
        <dbReference type="ARBA" id="ARBA00022676"/>
    </source>
</evidence>
<sequence length="449" mass="48014">MKADAAIARRRRALAALFIAAFALSQGLLWYAYYGHGAKALIGDELTYQQTALSILGGGAWMPSTIWPPLQPLLLAALYALFGAHVLVAQVAQTLLFVACGALLRDIWRRFGASVAAANTAAALFLLDPGIAAYAHWLWPEVPHLFLLLAALALLLRARAFAAGLCIGLALLAKSLLSLFWPVLAVLLVPRARPLAGVRLVATFTLGIGLVTAPALLHGWREYGKPMIADSSIYNLWVGLGDRWRSDYVADMGGRTLPEFLASADTPQARNAIYLDKVRALVAERGVVDVAAAQFGRQYFRLFSAKTPLVSQLPGPACAGHLSAYATSPALASALRRGNDAFHALILVAAAFGIAAWRRRPDRLLLVLALFAGYQLALFALIHVKARFLLPLLPFLCGFAGSFLAALHRRRVDDAIAMTPVRLAVGGALAALLLFLAFAGPALDRLCAG</sequence>
<dbReference type="AlphaFoldDB" id="A0A839ES59"/>
<dbReference type="GO" id="GO:0009103">
    <property type="term" value="P:lipopolysaccharide biosynthetic process"/>
    <property type="evidence" value="ECO:0007669"/>
    <property type="project" value="UniProtKB-ARBA"/>
</dbReference>
<accession>A0A839ES59</accession>
<keyword evidence="3" id="KW-0328">Glycosyltransferase</keyword>
<keyword evidence="7 8" id="KW-0472">Membrane</keyword>
<protein>
    <recommendedName>
        <fullName evidence="11">Dolichyl-phosphate-mannose-protein mannosyltransferase</fullName>
    </recommendedName>
</protein>
<organism evidence="9 10">
    <name type="scientific">Dokdonella fugitiva</name>
    <dbReference type="NCBI Taxonomy" id="328517"/>
    <lineage>
        <taxon>Bacteria</taxon>
        <taxon>Pseudomonadati</taxon>
        <taxon>Pseudomonadota</taxon>
        <taxon>Gammaproteobacteria</taxon>
        <taxon>Lysobacterales</taxon>
        <taxon>Rhodanobacteraceae</taxon>
        <taxon>Dokdonella</taxon>
    </lineage>
</organism>